<protein>
    <submittedName>
        <fullName evidence="3">Small T antigen</fullName>
    </submittedName>
</protein>
<reference evidence="3" key="1">
    <citation type="submission" date="2017-12" db="EMBL/GenBank/DDBJ databases">
        <title>Identification of novel polyomaviruses in members of multiple mammalian orders.</title>
        <authorList>
            <person name="Ehlers B."/>
            <person name="Walter C."/>
            <person name="Liebmann S."/>
            <person name="Richter D."/>
            <person name="Ulrich R.G."/>
            <person name="Leendertz F.H."/>
            <person name="Calvignac-Spencer S."/>
        </authorList>
    </citation>
    <scope>NUCLEOTIDE SEQUENCE [LARGE SCALE GENOMIC DNA]</scope>
    <source>
        <strain evidence="3">9781 GN365</strain>
    </source>
</reference>
<dbReference type="OrthoDB" id="14669at10239"/>
<dbReference type="SUPFAM" id="SSF161240">
    <property type="entry name" value="T-antigen specific domain-like"/>
    <property type="match status" value="1"/>
</dbReference>
<dbReference type="InterPro" id="IPR001623">
    <property type="entry name" value="DnaJ_domain"/>
</dbReference>
<keyword evidence="1" id="KW-0244">Early protein</keyword>
<accession>A0A2S1CJI4</accession>
<dbReference type="InterPro" id="IPR036092">
    <property type="entry name" value="Papo_T_antigensf"/>
</dbReference>
<dbReference type="Gene3D" id="1.10.287.110">
    <property type="entry name" value="DnaJ domain"/>
    <property type="match status" value="1"/>
</dbReference>
<dbReference type="PROSITE" id="PS50076">
    <property type="entry name" value="DNAJ_2"/>
    <property type="match status" value="1"/>
</dbReference>
<sequence>MDRLLQKEEKALLIKLLGISPTSFGNIPLMRDAYKRASKKYHPDKGGEGVEMTLLNSLWQRFQEGLLELRNPEVCVAWFSDLLDITLIDVCGYTKFNNQFLRVPACLMPGQSTCCCITSQLLTQHALAKKSGQRCQVWGQCFCYYCFCIWYGFKHCNNSIEWWKFTVGNTSNMILKIQTGKYHLFRLGLCIYKMINPFVYIGLF</sequence>
<dbReference type="Proteomes" id="UP000289246">
    <property type="component" value="Segment"/>
</dbReference>
<evidence type="ECO:0000313" key="3">
    <source>
        <dbReference type="EMBL" id="AWD33737.1"/>
    </source>
</evidence>
<dbReference type="EMBL" id="MG654482">
    <property type="protein sequence ID" value="AWD33737.1"/>
    <property type="molecule type" value="Genomic_DNA"/>
</dbReference>
<name>A0A2S1CJI4_9POLY</name>
<evidence type="ECO:0000259" key="2">
    <source>
        <dbReference type="PROSITE" id="PS50076"/>
    </source>
</evidence>
<gene>
    <name evidence="3" type="primary">204T</name>
</gene>
<dbReference type="InterPro" id="IPR036869">
    <property type="entry name" value="J_dom_sf"/>
</dbReference>
<evidence type="ECO:0000256" key="1">
    <source>
        <dbReference type="ARBA" id="ARBA00022518"/>
    </source>
</evidence>
<dbReference type="KEGG" id="vg:41702081"/>
<dbReference type="SUPFAM" id="SSF46565">
    <property type="entry name" value="Chaperone J-domain"/>
    <property type="match status" value="1"/>
</dbReference>
<keyword evidence="4" id="KW-1185">Reference proteome</keyword>
<organism evidence="3">
    <name type="scientific">Philantomba monticola polyomavirus 1</name>
    <dbReference type="NCBI Taxonomy" id="2170411"/>
    <lineage>
        <taxon>Viruses</taxon>
        <taxon>Monodnaviria</taxon>
        <taxon>Shotokuvirae</taxon>
        <taxon>Cossaviricota</taxon>
        <taxon>Papovaviricetes</taxon>
        <taxon>Sepolyvirales</taxon>
        <taxon>Polyomaviridae</taxon>
        <taxon>Alphapolyomavirus</taxon>
        <taxon>Alphapolyomavirus philantombae</taxon>
    </lineage>
</organism>
<proteinExistence type="predicted"/>
<dbReference type="RefSeq" id="YP_009553191.1">
    <property type="nucleotide sequence ID" value="NC_040705.1"/>
</dbReference>
<evidence type="ECO:0000313" key="4">
    <source>
        <dbReference type="Proteomes" id="UP000289246"/>
    </source>
</evidence>
<dbReference type="Gene3D" id="1.20.120.1860">
    <property type="entry name" value="Small t-antigen, unique domain"/>
    <property type="match status" value="1"/>
</dbReference>
<dbReference type="GeneID" id="41702087"/>
<dbReference type="SMART" id="SM00271">
    <property type="entry name" value="DnaJ"/>
    <property type="match status" value="1"/>
</dbReference>
<dbReference type="InterPro" id="IPR003354">
    <property type="entry name" value="Papo_T_antigen"/>
</dbReference>
<feature type="domain" description="J" evidence="2">
    <location>
        <begin position="12"/>
        <end position="74"/>
    </location>
</feature>
<dbReference type="Pfam" id="PF02380">
    <property type="entry name" value="Papo_T_antigen"/>
    <property type="match status" value="1"/>
</dbReference>